<proteinExistence type="predicted"/>
<sequence>MHQTTRQMTQLSTKIKRKTGPHFAFSLSNGVRFPMNHQRQQPERRHQQLTNHHHGATANHPHSPEPKRSPITTTPPVDGKFQQATYRSSASGQPQATIDPP</sequence>
<feature type="region of interest" description="Disordered" evidence="1">
    <location>
        <begin position="1"/>
        <end position="101"/>
    </location>
</feature>
<reference evidence="2 3" key="1">
    <citation type="submission" date="2022-01" db="EMBL/GenBank/DDBJ databases">
        <authorList>
            <person name="Xiong W."/>
            <person name="Schranz E."/>
        </authorList>
    </citation>
    <scope>NUCLEOTIDE SEQUENCE [LARGE SCALE GENOMIC DNA]</scope>
</reference>
<feature type="compositionally biased region" description="Polar residues" evidence="1">
    <location>
        <begin position="1"/>
        <end position="13"/>
    </location>
</feature>
<gene>
    <name evidence="2" type="ORF">LVIROSA_LOCUS21700</name>
</gene>
<evidence type="ECO:0000313" key="2">
    <source>
        <dbReference type="EMBL" id="CAH1435242.1"/>
    </source>
</evidence>
<feature type="compositionally biased region" description="Polar residues" evidence="1">
    <location>
        <begin position="82"/>
        <end position="101"/>
    </location>
</feature>
<comment type="caution">
    <text evidence="2">The sequence shown here is derived from an EMBL/GenBank/DDBJ whole genome shotgun (WGS) entry which is preliminary data.</text>
</comment>
<name>A0AAU9NAD3_9ASTR</name>
<organism evidence="2 3">
    <name type="scientific">Lactuca virosa</name>
    <dbReference type="NCBI Taxonomy" id="75947"/>
    <lineage>
        <taxon>Eukaryota</taxon>
        <taxon>Viridiplantae</taxon>
        <taxon>Streptophyta</taxon>
        <taxon>Embryophyta</taxon>
        <taxon>Tracheophyta</taxon>
        <taxon>Spermatophyta</taxon>
        <taxon>Magnoliopsida</taxon>
        <taxon>eudicotyledons</taxon>
        <taxon>Gunneridae</taxon>
        <taxon>Pentapetalae</taxon>
        <taxon>asterids</taxon>
        <taxon>campanulids</taxon>
        <taxon>Asterales</taxon>
        <taxon>Asteraceae</taxon>
        <taxon>Cichorioideae</taxon>
        <taxon>Cichorieae</taxon>
        <taxon>Lactucinae</taxon>
        <taxon>Lactuca</taxon>
    </lineage>
</organism>
<evidence type="ECO:0000313" key="3">
    <source>
        <dbReference type="Proteomes" id="UP001157418"/>
    </source>
</evidence>
<evidence type="ECO:0000256" key="1">
    <source>
        <dbReference type="SAM" id="MobiDB-lite"/>
    </source>
</evidence>
<dbReference type="AlphaFoldDB" id="A0AAU9NAD3"/>
<dbReference type="Proteomes" id="UP001157418">
    <property type="component" value="Unassembled WGS sequence"/>
</dbReference>
<keyword evidence="3" id="KW-1185">Reference proteome</keyword>
<accession>A0AAU9NAD3</accession>
<dbReference type="EMBL" id="CAKMRJ010004445">
    <property type="protein sequence ID" value="CAH1435242.1"/>
    <property type="molecule type" value="Genomic_DNA"/>
</dbReference>
<protein>
    <submittedName>
        <fullName evidence="2">Uncharacterized protein</fullName>
    </submittedName>
</protein>